<proteinExistence type="predicted"/>
<dbReference type="InterPro" id="IPR032465">
    <property type="entry name" value="ACMSD"/>
</dbReference>
<dbReference type="EMBL" id="BMGP01000002">
    <property type="protein sequence ID" value="GGF22587.1"/>
    <property type="molecule type" value="Genomic_DNA"/>
</dbReference>
<evidence type="ECO:0000256" key="5">
    <source>
        <dbReference type="ARBA" id="ARBA00038889"/>
    </source>
</evidence>
<comment type="caution">
    <text evidence="7">The sequence shown here is derived from an EMBL/GenBank/DDBJ whole genome shotgun (WGS) entry which is preliminary data.</text>
</comment>
<evidence type="ECO:0000256" key="2">
    <source>
        <dbReference type="ARBA" id="ARBA00022833"/>
    </source>
</evidence>
<protein>
    <recommendedName>
        <fullName evidence="5">6-methylsalicylate decarboxylase</fullName>
        <ecNumber evidence="5">4.1.1.52</ecNumber>
    </recommendedName>
</protein>
<evidence type="ECO:0000313" key="8">
    <source>
        <dbReference type="Proteomes" id="UP000598775"/>
    </source>
</evidence>
<dbReference type="GO" id="GO:0019748">
    <property type="term" value="P:secondary metabolic process"/>
    <property type="evidence" value="ECO:0007669"/>
    <property type="project" value="TreeGrafter"/>
</dbReference>
<dbReference type="GO" id="GO:0047596">
    <property type="term" value="F:6-methylsalicylate decarboxylase activity"/>
    <property type="evidence" value="ECO:0007669"/>
    <property type="project" value="UniProtKB-EC"/>
</dbReference>
<dbReference type="AlphaFoldDB" id="A0A917B4A1"/>
<keyword evidence="1" id="KW-0479">Metal-binding</keyword>
<gene>
    <name evidence="7" type="ORF">GCM10011399_15300</name>
</gene>
<dbReference type="GO" id="GO:0005829">
    <property type="term" value="C:cytosol"/>
    <property type="evidence" value="ECO:0007669"/>
    <property type="project" value="TreeGrafter"/>
</dbReference>
<reference evidence="7 8" key="1">
    <citation type="journal article" date="2014" name="Int. J. Syst. Evol. Microbiol.">
        <title>Complete genome sequence of Corynebacterium casei LMG S-19264T (=DSM 44701T), isolated from a smear-ripened cheese.</title>
        <authorList>
            <consortium name="US DOE Joint Genome Institute (JGI-PGF)"/>
            <person name="Walter F."/>
            <person name="Albersmeier A."/>
            <person name="Kalinowski J."/>
            <person name="Ruckert C."/>
        </authorList>
    </citation>
    <scope>NUCLEOTIDE SEQUENCE [LARGE SCALE GENOMIC DNA]</scope>
    <source>
        <strain evidence="7 8">CGMCC 1.12976</strain>
    </source>
</reference>
<dbReference type="Pfam" id="PF04909">
    <property type="entry name" value="Amidohydro_2"/>
    <property type="match status" value="1"/>
</dbReference>
<dbReference type="EC" id="4.1.1.52" evidence="5"/>
<dbReference type="Proteomes" id="UP000598775">
    <property type="component" value="Unassembled WGS sequence"/>
</dbReference>
<dbReference type="SUPFAM" id="SSF51556">
    <property type="entry name" value="Metallo-dependent hydrolases"/>
    <property type="match status" value="1"/>
</dbReference>
<dbReference type="InterPro" id="IPR032466">
    <property type="entry name" value="Metal_Hydrolase"/>
</dbReference>
<organism evidence="7 8">
    <name type="scientific">Subtercola lobariae</name>
    <dbReference type="NCBI Taxonomy" id="1588641"/>
    <lineage>
        <taxon>Bacteria</taxon>
        <taxon>Bacillati</taxon>
        <taxon>Actinomycetota</taxon>
        <taxon>Actinomycetes</taxon>
        <taxon>Micrococcales</taxon>
        <taxon>Microbacteriaceae</taxon>
        <taxon>Subtercola</taxon>
    </lineage>
</organism>
<dbReference type="GO" id="GO:0046872">
    <property type="term" value="F:metal ion binding"/>
    <property type="evidence" value="ECO:0007669"/>
    <property type="project" value="UniProtKB-KW"/>
</dbReference>
<dbReference type="Gene3D" id="3.20.20.140">
    <property type="entry name" value="Metal-dependent hydrolases"/>
    <property type="match status" value="1"/>
</dbReference>
<dbReference type="GO" id="GO:0016787">
    <property type="term" value="F:hydrolase activity"/>
    <property type="evidence" value="ECO:0007669"/>
    <property type="project" value="InterPro"/>
</dbReference>
<keyword evidence="8" id="KW-1185">Reference proteome</keyword>
<evidence type="ECO:0000259" key="6">
    <source>
        <dbReference type="Pfam" id="PF04909"/>
    </source>
</evidence>
<keyword evidence="2" id="KW-0862">Zinc</keyword>
<name>A0A917B4A1_9MICO</name>
<evidence type="ECO:0000256" key="4">
    <source>
        <dbReference type="ARBA" id="ARBA00036832"/>
    </source>
</evidence>
<dbReference type="PANTHER" id="PTHR21240:SF29">
    <property type="entry name" value="AMIDOHYDROLASE-RELATED DOMAIN-CONTAINING PROTEIN"/>
    <property type="match status" value="1"/>
</dbReference>
<dbReference type="PANTHER" id="PTHR21240">
    <property type="entry name" value="2-AMINO-3-CARBOXYLMUCONATE-6-SEMIALDEHYDE DECARBOXYLASE"/>
    <property type="match status" value="1"/>
</dbReference>
<dbReference type="InterPro" id="IPR006680">
    <property type="entry name" value="Amidohydro-rel"/>
</dbReference>
<comment type="catalytic activity">
    <reaction evidence="4">
        <text>6-methylsalicylate + H(+) = 3-methylphenol + CO2</text>
        <dbReference type="Rhea" id="RHEA:23112"/>
        <dbReference type="ChEBI" id="CHEBI:15378"/>
        <dbReference type="ChEBI" id="CHEBI:16526"/>
        <dbReference type="ChEBI" id="CHEBI:17231"/>
        <dbReference type="ChEBI" id="CHEBI:36658"/>
        <dbReference type="EC" id="4.1.1.52"/>
    </reaction>
    <physiologicalReaction direction="left-to-right" evidence="4">
        <dbReference type="Rhea" id="RHEA:23113"/>
    </physiologicalReaction>
</comment>
<evidence type="ECO:0000256" key="3">
    <source>
        <dbReference type="ARBA" id="ARBA00023239"/>
    </source>
</evidence>
<dbReference type="RefSeq" id="WP_203585868.1">
    <property type="nucleotide sequence ID" value="NZ_BMGP01000002.1"/>
</dbReference>
<feature type="domain" description="Amidohydrolase-related" evidence="6">
    <location>
        <begin position="5"/>
        <end position="316"/>
    </location>
</feature>
<accession>A0A917B4A1</accession>
<sequence>MPGLIDIHSHFIPDWYADEARAAGIVDSIDGMPGWPAWSEEAHLALMNENGIERSMLSLSAPGVHFGDDEAAADLAHRTNDFALELKARHPDRFGVFASLPIPAVDASIAEAARVLDELGADGIAVKTNAHGVYLADASLEPLWSALDERSAVVFVHPTASPGAEHTAFGRPSPMLEYLFDTTRAFTDLVLSGVFERYPRIRWVAPHSGGLLPLIATRVSLFQQMFGPKLPGVRPNESTETLAELMPKLWFDLAGTPLPASAPALIQAAGHDHLLYGSDWCFTPPPVVAQHIAGLDAGWGDLTDAGWRDLTTRNAEVLLAPPTTNGEQQS</sequence>
<keyword evidence="3" id="KW-0456">Lyase</keyword>
<evidence type="ECO:0000313" key="7">
    <source>
        <dbReference type="EMBL" id="GGF22587.1"/>
    </source>
</evidence>
<evidence type="ECO:0000256" key="1">
    <source>
        <dbReference type="ARBA" id="ARBA00022723"/>
    </source>
</evidence>